<dbReference type="InterPro" id="IPR002481">
    <property type="entry name" value="FUR"/>
</dbReference>
<comment type="caution">
    <text evidence="8">The sequence shown here is derived from an EMBL/GenBank/DDBJ whole genome shotgun (WGS) entry which is preliminary data.</text>
</comment>
<sequence>MRRLNFSSKRLAIYNVICSTDCHPSARWVYDNLKDDRPDLSLGTVYRNISLFKEQGIVKYVATVDGEERIDGRTDPHAHFVCNRCGRIYDVEDNEPTAAETALIGDGFNVESKSVTYYGVCDKCK</sequence>
<gene>
    <name evidence="8" type="ORF">IAD22_07045</name>
</gene>
<keyword evidence="4" id="KW-0805">Transcription regulation</keyword>
<dbReference type="SUPFAM" id="SSF46785">
    <property type="entry name" value="Winged helix' DNA-binding domain"/>
    <property type="match status" value="1"/>
</dbReference>
<feature type="binding site" evidence="7">
    <location>
        <position position="85"/>
    </location>
    <ligand>
        <name>Zn(2+)</name>
        <dbReference type="ChEBI" id="CHEBI:29105"/>
    </ligand>
</feature>
<evidence type="ECO:0000313" key="9">
    <source>
        <dbReference type="Proteomes" id="UP000824118"/>
    </source>
</evidence>
<keyword evidence="2" id="KW-0678">Repressor</keyword>
<dbReference type="InterPro" id="IPR036388">
    <property type="entry name" value="WH-like_DNA-bd_sf"/>
</dbReference>
<evidence type="ECO:0000313" key="8">
    <source>
        <dbReference type="EMBL" id="HIU50752.1"/>
    </source>
</evidence>
<dbReference type="InterPro" id="IPR036390">
    <property type="entry name" value="WH_DNA-bd_sf"/>
</dbReference>
<dbReference type="GO" id="GO:0000976">
    <property type="term" value="F:transcription cis-regulatory region binding"/>
    <property type="evidence" value="ECO:0007669"/>
    <property type="project" value="TreeGrafter"/>
</dbReference>
<keyword evidence="7" id="KW-0479">Metal-binding</keyword>
<dbReference type="EMBL" id="DVNG01000105">
    <property type="protein sequence ID" value="HIU50752.1"/>
    <property type="molecule type" value="Genomic_DNA"/>
</dbReference>
<accession>A0A9D1S8T1</accession>
<dbReference type="Gene3D" id="1.10.10.10">
    <property type="entry name" value="Winged helix-like DNA-binding domain superfamily/Winged helix DNA-binding domain"/>
    <property type="match status" value="1"/>
</dbReference>
<reference evidence="8" key="2">
    <citation type="journal article" date="2021" name="PeerJ">
        <title>Extensive microbial diversity within the chicken gut microbiome revealed by metagenomics and culture.</title>
        <authorList>
            <person name="Gilroy R."/>
            <person name="Ravi A."/>
            <person name="Getino M."/>
            <person name="Pursley I."/>
            <person name="Horton D.L."/>
            <person name="Alikhan N.F."/>
            <person name="Baker D."/>
            <person name="Gharbi K."/>
            <person name="Hall N."/>
            <person name="Watson M."/>
            <person name="Adriaenssens E.M."/>
            <person name="Foster-Nyarko E."/>
            <person name="Jarju S."/>
            <person name="Secka A."/>
            <person name="Antonio M."/>
            <person name="Oren A."/>
            <person name="Chaudhuri R.R."/>
            <person name="La Ragione R."/>
            <person name="Hildebrand F."/>
            <person name="Pallen M.J."/>
        </authorList>
    </citation>
    <scope>NUCLEOTIDE SEQUENCE</scope>
    <source>
        <strain evidence="8">ChiGjej1B1-1684</strain>
    </source>
</reference>
<feature type="binding site" evidence="7">
    <location>
        <position position="121"/>
    </location>
    <ligand>
        <name>Zn(2+)</name>
        <dbReference type="ChEBI" id="CHEBI:29105"/>
    </ligand>
</feature>
<dbReference type="PANTHER" id="PTHR33202:SF8">
    <property type="entry name" value="PEROXIDE-RESPONSIVE REPRESSOR PERR"/>
    <property type="match status" value="1"/>
</dbReference>
<dbReference type="InterPro" id="IPR043135">
    <property type="entry name" value="Fur_C"/>
</dbReference>
<proteinExistence type="inferred from homology"/>
<evidence type="ECO:0000256" key="5">
    <source>
        <dbReference type="ARBA" id="ARBA00023125"/>
    </source>
</evidence>
<dbReference type="PANTHER" id="PTHR33202">
    <property type="entry name" value="ZINC UPTAKE REGULATION PROTEIN"/>
    <property type="match status" value="1"/>
</dbReference>
<keyword evidence="6" id="KW-0804">Transcription</keyword>
<feature type="binding site" evidence="7">
    <location>
        <position position="82"/>
    </location>
    <ligand>
        <name>Zn(2+)</name>
        <dbReference type="ChEBI" id="CHEBI:29105"/>
    </ligand>
</feature>
<dbReference type="CDD" id="cd07153">
    <property type="entry name" value="Fur_like"/>
    <property type="match status" value="1"/>
</dbReference>
<dbReference type="AlphaFoldDB" id="A0A9D1S8T1"/>
<keyword evidence="3 7" id="KW-0862">Zinc</keyword>
<evidence type="ECO:0000256" key="6">
    <source>
        <dbReference type="ARBA" id="ARBA00023163"/>
    </source>
</evidence>
<feature type="binding site" evidence="7">
    <location>
        <position position="124"/>
    </location>
    <ligand>
        <name>Zn(2+)</name>
        <dbReference type="ChEBI" id="CHEBI:29105"/>
    </ligand>
</feature>
<comment type="similarity">
    <text evidence="1">Belongs to the Fur family.</text>
</comment>
<name>A0A9D1S8T1_9FIRM</name>
<evidence type="ECO:0000256" key="7">
    <source>
        <dbReference type="PIRSR" id="PIRSR602481-1"/>
    </source>
</evidence>
<comment type="cofactor">
    <cofactor evidence="7">
        <name>Zn(2+)</name>
        <dbReference type="ChEBI" id="CHEBI:29105"/>
    </cofactor>
    <text evidence="7">Binds 1 zinc ion per subunit.</text>
</comment>
<dbReference type="GO" id="GO:0003700">
    <property type="term" value="F:DNA-binding transcription factor activity"/>
    <property type="evidence" value="ECO:0007669"/>
    <property type="project" value="InterPro"/>
</dbReference>
<reference evidence="8" key="1">
    <citation type="submission" date="2020-10" db="EMBL/GenBank/DDBJ databases">
        <authorList>
            <person name="Gilroy R."/>
        </authorList>
    </citation>
    <scope>NUCLEOTIDE SEQUENCE</scope>
    <source>
        <strain evidence="8">ChiGjej1B1-1684</strain>
    </source>
</reference>
<dbReference type="Proteomes" id="UP000824118">
    <property type="component" value="Unassembled WGS sequence"/>
</dbReference>
<dbReference type="GO" id="GO:0008270">
    <property type="term" value="F:zinc ion binding"/>
    <property type="evidence" value="ECO:0007669"/>
    <property type="project" value="TreeGrafter"/>
</dbReference>
<evidence type="ECO:0000256" key="3">
    <source>
        <dbReference type="ARBA" id="ARBA00022833"/>
    </source>
</evidence>
<dbReference type="Gene3D" id="3.30.1490.190">
    <property type="match status" value="1"/>
</dbReference>
<evidence type="ECO:0000256" key="1">
    <source>
        <dbReference type="ARBA" id="ARBA00007957"/>
    </source>
</evidence>
<evidence type="ECO:0000256" key="4">
    <source>
        <dbReference type="ARBA" id="ARBA00023015"/>
    </source>
</evidence>
<evidence type="ECO:0000256" key="2">
    <source>
        <dbReference type="ARBA" id="ARBA00022491"/>
    </source>
</evidence>
<organism evidence="8 9">
    <name type="scientific">Candidatus Limousia pullorum</name>
    <dbReference type="NCBI Taxonomy" id="2840860"/>
    <lineage>
        <taxon>Bacteria</taxon>
        <taxon>Bacillati</taxon>
        <taxon>Bacillota</taxon>
        <taxon>Clostridia</taxon>
        <taxon>Eubacteriales</taxon>
        <taxon>Oscillospiraceae</taxon>
        <taxon>Oscillospiraceae incertae sedis</taxon>
        <taxon>Candidatus Limousia</taxon>
    </lineage>
</organism>
<dbReference type="GO" id="GO:1900376">
    <property type="term" value="P:regulation of secondary metabolite biosynthetic process"/>
    <property type="evidence" value="ECO:0007669"/>
    <property type="project" value="TreeGrafter"/>
</dbReference>
<protein>
    <submittedName>
        <fullName evidence="8">Transcriptional repressor</fullName>
    </submittedName>
</protein>
<keyword evidence="5" id="KW-0238">DNA-binding</keyword>
<dbReference type="Pfam" id="PF01475">
    <property type="entry name" value="FUR"/>
    <property type="match status" value="1"/>
</dbReference>
<dbReference type="GO" id="GO:0045892">
    <property type="term" value="P:negative regulation of DNA-templated transcription"/>
    <property type="evidence" value="ECO:0007669"/>
    <property type="project" value="TreeGrafter"/>
</dbReference>